<proteinExistence type="inferred from homology"/>
<dbReference type="Proteomes" id="UP000318509">
    <property type="component" value="Unassembled WGS sequence"/>
</dbReference>
<comment type="similarity">
    <text evidence="1">Belongs to the bacterial solute-binding protein 5 family.</text>
</comment>
<dbReference type="GO" id="GO:0015833">
    <property type="term" value="P:peptide transport"/>
    <property type="evidence" value="ECO:0007669"/>
    <property type="project" value="TreeGrafter"/>
</dbReference>
<dbReference type="GO" id="GO:1904680">
    <property type="term" value="F:peptide transmembrane transporter activity"/>
    <property type="evidence" value="ECO:0007669"/>
    <property type="project" value="TreeGrafter"/>
</dbReference>
<dbReference type="SUPFAM" id="SSF53850">
    <property type="entry name" value="Periplasmic binding protein-like II"/>
    <property type="match status" value="1"/>
</dbReference>
<keyword evidence="2" id="KW-0813">Transport</keyword>
<organism evidence="6 7">
    <name type="scientific">Candidatus Segetimicrobium genomatis</name>
    <dbReference type="NCBI Taxonomy" id="2569760"/>
    <lineage>
        <taxon>Bacteria</taxon>
        <taxon>Bacillati</taxon>
        <taxon>Candidatus Sysuimicrobiota</taxon>
        <taxon>Candidatus Sysuimicrobiia</taxon>
        <taxon>Candidatus Sysuimicrobiales</taxon>
        <taxon>Candidatus Segetimicrobiaceae</taxon>
        <taxon>Candidatus Segetimicrobium</taxon>
    </lineage>
</organism>
<dbReference type="GO" id="GO:0042597">
    <property type="term" value="C:periplasmic space"/>
    <property type="evidence" value="ECO:0007669"/>
    <property type="project" value="UniProtKB-ARBA"/>
</dbReference>
<comment type="caution">
    <text evidence="6">The sequence shown here is derived from an EMBL/GenBank/DDBJ whole genome shotgun (WGS) entry which is preliminary data.</text>
</comment>
<dbReference type="PANTHER" id="PTHR30290:SF9">
    <property type="entry name" value="OLIGOPEPTIDE-BINDING PROTEIN APPA"/>
    <property type="match status" value="1"/>
</dbReference>
<evidence type="ECO:0000256" key="3">
    <source>
        <dbReference type="ARBA" id="ARBA00022729"/>
    </source>
</evidence>
<protein>
    <submittedName>
        <fullName evidence="6">ABC transporter substrate-binding protein</fullName>
    </submittedName>
</protein>
<dbReference type="InterPro" id="IPR000914">
    <property type="entry name" value="SBP_5_dom"/>
</dbReference>
<feature type="chain" id="PRO_5022071843" evidence="4">
    <location>
        <begin position="34"/>
        <end position="514"/>
    </location>
</feature>
<feature type="domain" description="Solute-binding protein family 5" evidence="5">
    <location>
        <begin position="87"/>
        <end position="435"/>
    </location>
</feature>
<dbReference type="InterPro" id="IPR030678">
    <property type="entry name" value="Peptide/Ni-bd"/>
</dbReference>
<sequence>MNKRKRARRVSRRQFLAAGGGLLGTALSLPSLAAVAGGAASRSGRIVAAVSERALTLDPADHYSISTTSMLRHIFDPLIDVTNDSRFVPALAEAWEAENDTTWRFTLRKGVTFHDGSPFNADSVVYTLRRVRDDSRLIKSFVYQDLDAIEPDGEHAVTVTSKRPFGSLPSHLTMLGILPAGAAGKEEGFFQKPIGTGPFRLAGWTRGEKADLTANPEYWKPGVPKVEKVTFRFVPEISTRAAGLRAGEFHVIDRVPPDMVQTLRATPGVRVMSVLGLEVQQWLFQLARDPDKNLRLRQAISLGIDRDAIIKDLLLGLARPAVCPIPPGLIGHTDLGVKPHDPDRAKALLKDAGYRGEPLDFVLMKDLYPKQLEVAQAVQAMLGEIGVVINLKNMEIATAREMRSAGKYDMFYSGWAHLPHDPDWYFGQWFTKSGAARLSRYDNPTVERLIREARVPDPKVRQQKYEDLQRILWNAEEPTIWPYYTVAVYGVRSNIRNYQARSDYYVLLSDASIG</sequence>
<dbReference type="AlphaFoldDB" id="A0A537K6V6"/>
<dbReference type="PANTHER" id="PTHR30290">
    <property type="entry name" value="PERIPLASMIC BINDING COMPONENT OF ABC TRANSPORTER"/>
    <property type="match status" value="1"/>
</dbReference>
<name>A0A537K6V6_9BACT</name>
<dbReference type="Gene3D" id="3.10.105.10">
    <property type="entry name" value="Dipeptide-binding Protein, Domain 3"/>
    <property type="match status" value="1"/>
</dbReference>
<dbReference type="Gene3D" id="3.40.190.10">
    <property type="entry name" value="Periplasmic binding protein-like II"/>
    <property type="match status" value="1"/>
</dbReference>
<dbReference type="Gene3D" id="3.90.76.10">
    <property type="entry name" value="Dipeptide-binding Protein, Domain 1"/>
    <property type="match status" value="1"/>
</dbReference>
<evidence type="ECO:0000313" key="7">
    <source>
        <dbReference type="Proteomes" id="UP000318509"/>
    </source>
</evidence>
<dbReference type="PIRSF" id="PIRSF002741">
    <property type="entry name" value="MppA"/>
    <property type="match status" value="1"/>
</dbReference>
<feature type="signal peptide" evidence="4">
    <location>
        <begin position="1"/>
        <end position="33"/>
    </location>
</feature>
<dbReference type="EMBL" id="VBAK01000092">
    <property type="protein sequence ID" value="TMI91480.1"/>
    <property type="molecule type" value="Genomic_DNA"/>
</dbReference>
<evidence type="ECO:0000256" key="2">
    <source>
        <dbReference type="ARBA" id="ARBA00022448"/>
    </source>
</evidence>
<dbReference type="PROSITE" id="PS51318">
    <property type="entry name" value="TAT"/>
    <property type="match status" value="1"/>
</dbReference>
<reference evidence="6 7" key="1">
    <citation type="journal article" date="2019" name="Nat. Microbiol.">
        <title>Mediterranean grassland soil C-N compound turnover is dependent on rainfall and depth, and is mediated by genomically divergent microorganisms.</title>
        <authorList>
            <person name="Diamond S."/>
            <person name="Andeer P.F."/>
            <person name="Li Z."/>
            <person name="Crits-Christoph A."/>
            <person name="Burstein D."/>
            <person name="Anantharaman K."/>
            <person name="Lane K.R."/>
            <person name="Thomas B.C."/>
            <person name="Pan C."/>
            <person name="Northen T.R."/>
            <person name="Banfield J.F."/>
        </authorList>
    </citation>
    <scope>NUCLEOTIDE SEQUENCE [LARGE SCALE GENOMIC DNA]</scope>
    <source>
        <strain evidence="6">NP_3</strain>
    </source>
</reference>
<evidence type="ECO:0000256" key="4">
    <source>
        <dbReference type="SAM" id="SignalP"/>
    </source>
</evidence>
<evidence type="ECO:0000259" key="5">
    <source>
        <dbReference type="Pfam" id="PF00496"/>
    </source>
</evidence>
<evidence type="ECO:0000256" key="1">
    <source>
        <dbReference type="ARBA" id="ARBA00005695"/>
    </source>
</evidence>
<accession>A0A537K6V6</accession>
<keyword evidence="3 4" id="KW-0732">Signal</keyword>
<dbReference type="GO" id="GO:0043190">
    <property type="term" value="C:ATP-binding cassette (ABC) transporter complex"/>
    <property type="evidence" value="ECO:0007669"/>
    <property type="project" value="InterPro"/>
</dbReference>
<evidence type="ECO:0000313" key="6">
    <source>
        <dbReference type="EMBL" id="TMI91480.1"/>
    </source>
</evidence>
<dbReference type="CDD" id="cd00995">
    <property type="entry name" value="PBP2_NikA_DppA_OppA_like"/>
    <property type="match status" value="1"/>
</dbReference>
<gene>
    <name evidence="6" type="ORF">E6H00_03915</name>
</gene>
<dbReference type="Pfam" id="PF00496">
    <property type="entry name" value="SBP_bac_5"/>
    <property type="match status" value="1"/>
</dbReference>
<dbReference type="InterPro" id="IPR039424">
    <property type="entry name" value="SBP_5"/>
</dbReference>
<dbReference type="InterPro" id="IPR006311">
    <property type="entry name" value="TAT_signal"/>
</dbReference>